<dbReference type="STRING" id="1314777.A0A164PKF4"/>
<reference evidence="2 3" key="1">
    <citation type="journal article" date="2016" name="Mol. Biol. Evol.">
        <title>Comparative Genomics of Early-Diverging Mushroom-Forming Fungi Provides Insights into the Origins of Lignocellulose Decay Capabilities.</title>
        <authorList>
            <person name="Nagy L.G."/>
            <person name="Riley R."/>
            <person name="Tritt A."/>
            <person name="Adam C."/>
            <person name="Daum C."/>
            <person name="Floudas D."/>
            <person name="Sun H."/>
            <person name="Yadav J.S."/>
            <person name="Pangilinan J."/>
            <person name="Larsson K.H."/>
            <person name="Matsuura K."/>
            <person name="Barry K."/>
            <person name="Labutti K."/>
            <person name="Kuo R."/>
            <person name="Ohm R.A."/>
            <person name="Bhattacharya S.S."/>
            <person name="Shirouzu T."/>
            <person name="Yoshinaga Y."/>
            <person name="Martin F.M."/>
            <person name="Grigoriev I.V."/>
            <person name="Hibbett D.S."/>
        </authorList>
    </citation>
    <scope>NUCLEOTIDE SEQUENCE [LARGE SCALE GENOMIC DNA]</scope>
    <source>
        <strain evidence="2 3">HHB9708</strain>
    </source>
</reference>
<protein>
    <submittedName>
        <fullName evidence="2">PLAC8-domain-containing protein</fullName>
    </submittedName>
</protein>
<evidence type="ECO:0000256" key="1">
    <source>
        <dbReference type="SAM" id="Phobius"/>
    </source>
</evidence>
<dbReference type="Pfam" id="PF04749">
    <property type="entry name" value="PLAC8"/>
    <property type="match status" value="1"/>
</dbReference>
<sequence>MSYTMENTTSTQPIATQQMYIDPKNPKALPFNEKGTRKWSNGLFSCFDDIGTCCTACWLPCVTYAQNRSRLNYIQANGARHPTGGEMFNADFGVFTLIHICTGCGFLLEMMTRKRIREHYRIEGSGCGDCVASCCCLPCVMTQDSREIEAEEKNL</sequence>
<evidence type="ECO:0000313" key="3">
    <source>
        <dbReference type="Proteomes" id="UP000076722"/>
    </source>
</evidence>
<gene>
    <name evidence="2" type="ORF">SISNIDRAFT_459443</name>
</gene>
<accession>A0A164PKF4</accession>
<dbReference type="OrthoDB" id="1045822at2759"/>
<dbReference type="AlphaFoldDB" id="A0A164PKF4"/>
<keyword evidence="1" id="KW-0812">Transmembrane</keyword>
<dbReference type="InterPro" id="IPR006461">
    <property type="entry name" value="PLAC_motif_containing"/>
</dbReference>
<dbReference type="NCBIfam" id="TIGR01571">
    <property type="entry name" value="A_thal_Cys_rich"/>
    <property type="match status" value="1"/>
</dbReference>
<feature type="transmembrane region" description="Helical" evidence="1">
    <location>
        <begin position="92"/>
        <end position="111"/>
    </location>
</feature>
<dbReference type="Proteomes" id="UP000076722">
    <property type="component" value="Unassembled WGS sequence"/>
</dbReference>
<name>A0A164PKF4_9AGAM</name>
<evidence type="ECO:0000313" key="2">
    <source>
        <dbReference type="EMBL" id="KZS88818.1"/>
    </source>
</evidence>
<dbReference type="EMBL" id="KV419433">
    <property type="protein sequence ID" value="KZS88818.1"/>
    <property type="molecule type" value="Genomic_DNA"/>
</dbReference>
<proteinExistence type="predicted"/>
<keyword evidence="1" id="KW-0472">Membrane</keyword>
<dbReference type="PANTHER" id="PTHR15907">
    <property type="entry name" value="DUF614 FAMILY PROTEIN-RELATED"/>
    <property type="match status" value="1"/>
</dbReference>
<keyword evidence="1" id="KW-1133">Transmembrane helix</keyword>
<organism evidence="2 3">
    <name type="scientific">Sistotremastrum niveocremeum HHB9708</name>
    <dbReference type="NCBI Taxonomy" id="1314777"/>
    <lineage>
        <taxon>Eukaryota</taxon>
        <taxon>Fungi</taxon>
        <taxon>Dikarya</taxon>
        <taxon>Basidiomycota</taxon>
        <taxon>Agaricomycotina</taxon>
        <taxon>Agaricomycetes</taxon>
        <taxon>Sistotremastrales</taxon>
        <taxon>Sistotremastraceae</taxon>
        <taxon>Sertulicium</taxon>
        <taxon>Sertulicium niveocremeum</taxon>
    </lineage>
</organism>
<keyword evidence="3" id="KW-1185">Reference proteome</keyword>